<dbReference type="InterPro" id="IPR056782">
    <property type="entry name" value="HAD_PNKP"/>
</dbReference>
<gene>
    <name evidence="2" type="ORF">KV110_05520</name>
</gene>
<dbReference type="EMBL" id="CP078145">
    <property type="protein sequence ID" value="QXN92601.1"/>
    <property type="molecule type" value="Genomic_DNA"/>
</dbReference>
<dbReference type="Pfam" id="PF25109">
    <property type="entry name" value="HAD_PNKP"/>
    <property type="match status" value="1"/>
</dbReference>
<dbReference type="PANTHER" id="PTHR12083:SF9">
    <property type="entry name" value="BIFUNCTIONAL POLYNUCLEOTIDE PHOSPHATASE_KINASE"/>
    <property type="match status" value="1"/>
</dbReference>
<proteinExistence type="predicted"/>
<name>A0ABX8RTM3_NOCIO</name>
<feature type="domain" description="Polynucleotide kinase PNKP phosphatase" evidence="1">
    <location>
        <begin position="165"/>
        <end position="304"/>
    </location>
</feature>
<protein>
    <submittedName>
        <fullName evidence="2">AAA family ATPase</fullName>
    </submittedName>
</protein>
<sequence>MTELVITRGYPGSGKTTYALNWIAEQPNRARVNRDDLRKMLFNGEGILTDAQECAVTVAQNAMAASLLDREISVIVDDTNLRLRVARNWADLAREHGADFRCVDFRTDAETCIERNRARQRAAQRYVPHGRILDIAKRFPVAQWQPVTPRTVADLERYVPDITKPEAWIFDLDGTLAHMHGRDPYDFSRVGEDAVDHTVRHVYQMLSTDETPSGSPVMIIVSGRKAVCLDASLAWLHRQQIYSDLTLMRADDDNRPDHIVKLEIFNKHIRHNYNVLGVFDDRNSVVAMWRRLGLKTFQVQEGNF</sequence>
<evidence type="ECO:0000259" key="1">
    <source>
        <dbReference type="Pfam" id="PF25109"/>
    </source>
</evidence>
<dbReference type="PANTHER" id="PTHR12083">
    <property type="entry name" value="BIFUNCTIONAL POLYNUCLEOTIDE PHOSPHATASE/KINASE"/>
    <property type="match status" value="1"/>
</dbReference>
<dbReference type="RefSeq" id="WP_218474013.1">
    <property type="nucleotide sequence ID" value="NZ_BAABJN010000005.1"/>
</dbReference>
<evidence type="ECO:0000313" key="3">
    <source>
        <dbReference type="Proteomes" id="UP000694257"/>
    </source>
</evidence>
<organism evidence="2 3">
    <name type="scientific">Nocardia iowensis</name>
    <dbReference type="NCBI Taxonomy" id="204891"/>
    <lineage>
        <taxon>Bacteria</taxon>
        <taxon>Bacillati</taxon>
        <taxon>Actinomycetota</taxon>
        <taxon>Actinomycetes</taxon>
        <taxon>Mycobacteriales</taxon>
        <taxon>Nocardiaceae</taxon>
        <taxon>Nocardia</taxon>
    </lineage>
</organism>
<dbReference type="Proteomes" id="UP000694257">
    <property type="component" value="Chromosome"/>
</dbReference>
<accession>A0ABX8RTM3</accession>
<evidence type="ECO:0000313" key="2">
    <source>
        <dbReference type="EMBL" id="QXN92601.1"/>
    </source>
</evidence>
<reference evidence="2 3" key="1">
    <citation type="submission" date="2021-07" db="EMBL/GenBank/DDBJ databases">
        <title>Whole Genome Sequence of Nocardia Iowensis.</title>
        <authorList>
            <person name="Lamm A."/>
            <person name="Collins-Fairclough A.M."/>
            <person name="Bunk B."/>
            <person name="Sproer C."/>
        </authorList>
    </citation>
    <scope>NUCLEOTIDE SEQUENCE [LARGE SCALE GENOMIC DNA]</scope>
    <source>
        <strain evidence="2 3">NRRL 5646</strain>
    </source>
</reference>
<dbReference type="Pfam" id="PF13671">
    <property type="entry name" value="AAA_33"/>
    <property type="match status" value="1"/>
</dbReference>
<keyword evidence="3" id="KW-1185">Reference proteome</keyword>